<keyword evidence="1" id="KW-1133">Transmembrane helix</keyword>
<dbReference type="EMBL" id="QAOI01000040">
    <property type="protein sequence ID" value="PTQ67816.1"/>
    <property type="molecule type" value="Genomic_DNA"/>
</dbReference>
<comment type="caution">
    <text evidence="2">The sequence shown here is derived from an EMBL/GenBank/DDBJ whole genome shotgun (WGS) entry which is preliminary data.</text>
</comment>
<evidence type="ECO:0000313" key="3">
    <source>
        <dbReference type="Proteomes" id="UP000244128"/>
    </source>
</evidence>
<sequence length="59" mass="6094">MEKLVQQVKQFWNDESGVTAVEYAIMIAAVGAVVLAAGTPLGTALTTYFNGVAGLLPAP</sequence>
<proteinExistence type="predicted"/>
<accession>A0A2T5H8B9</accession>
<dbReference type="Proteomes" id="UP000244128">
    <property type="component" value="Unassembled WGS sequence"/>
</dbReference>
<dbReference type="AlphaFoldDB" id="A0A2T5H8B9"/>
<evidence type="ECO:0000256" key="1">
    <source>
        <dbReference type="SAM" id="Phobius"/>
    </source>
</evidence>
<evidence type="ECO:0000313" key="2">
    <source>
        <dbReference type="EMBL" id="PTQ67816.1"/>
    </source>
</evidence>
<feature type="transmembrane region" description="Helical" evidence="1">
    <location>
        <begin position="20"/>
        <end position="38"/>
    </location>
</feature>
<protein>
    <submittedName>
        <fullName evidence="2">Pilus assembly protein Flp/PilA</fullName>
    </submittedName>
</protein>
<keyword evidence="1" id="KW-0472">Membrane</keyword>
<organism evidence="2 3">
    <name type="scientific">Nitrosomonas oligotropha</name>
    <dbReference type="NCBI Taxonomy" id="42354"/>
    <lineage>
        <taxon>Bacteria</taxon>
        <taxon>Pseudomonadati</taxon>
        <taxon>Pseudomonadota</taxon>
        <taxon>Betaproteobacteria</taxon>
        <taxon>Nitrosomonadales</taxon>
        <taxon>Nitrosomonadaceae</taxon>
        <taxon>Nitrosomonas</taxon>
    </lineage>
</organism>
<dbReference type="InterPro" id="IPR007047">
    <property type="entry name" value="Flp_Fap"/>
</dbReference>
<dbReference type="Pfam" id="PF04964">
    <property type="entry name" value="Flp_Fap"/>
    <property type="match status" value="1"/>
</dbReference>
<reference evidence="2 3" key="1">
    <citation type="submission" date="2018-04" db="EMBL/GenBank/DDBJ databases">
        <title>Active sludge and wastewater microbial communities from Klosterneuburg, Austria.</title>
        <authorList>
            <person name="Wagner M."/>
        </authorList>
    </citation>
    <scope>NUCLEOTIDE SEQUENCE [LARGE SCALE GENOMIC DNA]</scope>
    <source>
        <strain evidence="2 3">Nm49</strain>
    </source>
</reference>
<gene>
    <name evidence="2" type="ORF">C8R26_1403</name>
</gene>
<dbReference type="RefSeq" id="WP_107804417.1">
    <property type="nucleotide sequence ID" value="NZ_QAOI01000040.1"/>
</dbReference>
<keyword evidence="1" id="KW-0812">Transmembrane</keyword>
<name>A0A2T5H8B9_9PROT</name>